<dbReference type="GO" id="GO:0009086">
    <property type="term" value="P:methionine biosynthetic process"/>
    <property type="evidence" value="ECO:0007669"/>
    <property type="project" value="TreeGrafter"/>
</dbReference>
<dbReference type="EMBL" id="QFPN01000001">
    <property type="protein sequence ID" value="PZQ19270.1"/>
    <property type="molecule type" value="Genomic_DNA"/>
</dbReference>
<dbReference type="PANTHER" id="PTHR45754:SF3">
    <property type="entry name" value="METHYLENETETRAHYDROFOLATE REDUCTASE (NADPH)"/>
    <property type="match status" value="1"/>
</dbReference>
<evidence type="ECO:0000256" key="2">
    <source>
        <dbReference type="ARBA" id="ARBA00004777"/>
    </source>
</evidence>
<keyword evidence="6 9" id="KW-0560">Oxidoreductase</keyword>
<dbReference type="Gene3D" id="3.20.20.220">
    <property type="match status" value="1"/>
</dbReference>
<comment type="catalytic activity">
    <reaction evidence="8">
        <text>(6S)-5-methyl-5,6,7,8-tetrahydrofolate + NAD(+) = (6R)-5,10-methylene-5,6,7,8-tetrahydrofolate + NADH + H(+)</text>
        <dbReference type="Rhea" id="RHEA:19821"/>
        <dbReference type="ChEBI" id="CHEBI:15378"/>
        <dbReference type="ChEBI" id="CHEBI:15636"/>
        <dbReference type="ChEBI" id="CHEBI:18608"/>
        <dbReference type="ChEBI" id="CHEBI:57540"/>
        <dbReference type="ChEBI" id="CHEBI:57945"/>
        <dbReference type="EC" id="1.5.1.54"/>
    </reaction>
    <physiologicalReaction direction="right-to-left" evidence="8">
        <dbReference type="Rhea" id="RHEA:19823"/>
    </physiologicalReaction>
</comment>
<protein>
    <recommendedName>
        <fullName evidence="9">Methylenetetrahydrofolate reductase</fullName>
    </recommendedName>
</protein>
<evidence type="ECO:0000256" key="10">
    <source>
        <dbReference type="SAM" id="MobiDB-lite"/>
    </source>
</evidence>
<feature type="compositionally biased region" description="Polar residues" evidence="10">
    <location>
        <begin position="531"/>
        <end position="541"/>
    </location>
</feature>
<dbReference type="GO" id="GO:0106312">
    <property type="term" value="F:methylenetetrahydrofolate reductase (NADH) activity"/>
    <property type="evidence" value="ECO:0007669"/>
    <property type="project" value="UniProtKB-EC"/>
</dbReference>
<evidence type="ECO:0000313" key="13">
    <source>
        <dbReference type="Proteomes" id="UP000249577"/>
    </source>
</evidence>
<evidence type="ECO:0000256" key="8">
    <source>
        <dbReference type="ARBA" id="ARBA00048628"/>
    </source>
</evidence>
<feature type="region of interest" description="Disordered" evidence="10">
    <location>
        <begin position="520"/>
        <end position="541"/>
    </location>
</feature>
<reference evidence="12 13" key="1">
    <citation type="submission" date="2017-08" db="EMBL/GenBank/DDBJ databases">
        <title>Infants hospitalized years apart are colonized by the same room-sourced microbial strains.</title>
        <authorList>
            <person name="Brooks B."/>
            <person name="Olm M.R."/>
            <person name="Firek B.A."/>
            <person name="Baker R."/>
            <person name="Thomas B.C."/>
            <person name="Morowitz M.J."/>
            <person name="Banfield J.F."/>
        </authorList>
    </citation>
    <scope>NUCLEOTIDE SEQUENCE [LARGE SCALE GENOMIC DNA]</scope>
    <source>
        <strain evidence="12">S2_005_003_R2_43</strain>
    </source>
</reference>
<evidence type="ECO:0000256" key="1">
    <source>
        <dbReference type="ARBA" id="ARBA00001974"/>
    </source>
</evidence>
<organism evidence="12 13">
    <name type="scientific">Ancylobacter novellus</name>
    <name type="common">Thiobacillus novellus</name>
    <dbReference type="NCBI Taxonomy" id="921"/>
    <lineage>
        <taxon>Bacteria</taxon>
        <taxon>Pseudomonadati</taxon>
        <taxon>Pseudomonadota</taxon>
        <taxon>Alphaproteobacteria</taxon>
        <taxon>Hyphomicrobiales</taxon>
        <taxon>Xanthobacteraceae</taxon>
        <taxon>Ancylobacter</taxon>
    </lineage>
</organism>
<dbReference type="InterPro" id="IPR022026">
    <property type="entry name" value="DUF5981"/>
</dbReference>
<comment type="pathway">
    <text evidence="2 9">One-carbon metabolism; tetrahydrofolate interconversion.</text>
</comment>
<evidence type="ECO:0000259" key="11">
    <source>
        <dbReference type="Pfam" id="PF12225"/>
    </source>
</evidence>
<evidence type="ECO:0000256" key="4">
    <source>
        <dbReference type="ARBA" id="ARBA00022630"/>
    </source>
</evidence>
<evidence type="ECO:0000313" key="12">
    <source>
        <dbReference type="EMBL" id="PZQ19270.1"/>
    </source>
</evidence>
<accession>A0A2W5MZS5</accession>
<dbReference type="PANTHER" id="PTHR45754">
    <property type="entry name" value="METHYLENETETRAHYDROFOLATE REDUCTASE"/>
    <property type="match status" value="1"/>
</dbReference>
<dbReference type="AlphaFoldDB" id="A0A2W5MZS5"/>
<feature type="domain" description="Methylene-tetrahydrofolate reductase C-terminal-like" evidence="11">
    <location>
        <begin position="407"/>
        <end position="484"/>
    </location>
</feature>
<dbReference type="Proteomes" id="UP000249577">
    <property type="component" value="Unassembled WGS sequence"/>
</dbReference>
<evidence type="ECO:0000256" key="6">
    <source>
        <dbReference type="ARBA" id="ARBA00023002"/>
    </source>
</evidence>
<dbReference type="GO" id="GO:0005829">
    <property type="term" value="C:cytosol"/>
    <property type="evidence" value="ECO:0007669"/>
    <property type="project" value="TreeGrafter"/>
</dbReference>
<proteinExistence type="inferred from homology"/>
<evidence type="ECO:0000256" key="7">
    <source>
        <dbReference type="ARBA" id="ARBA00034478"/>
    </source>
</evidence>
<keyword evidence="5 9" id="KW-0274">FAD</keyword>
<evidence type="ECO:0000256" key="3">
    <source>
        <dbReference type="ARBA" id="ARBA00006743"/>
    </source>
</evidence>
<gene>
    <name evidence="12" type="ORF">DI565_02530</name>
</gene>
<comment type="cofactor">
    <cofactor evidence="1 9">
        <name>FAD</name>
        <dbReference type="ChEBI" id="CHEBI:57692"/>
    </cofactor>
</comment>
<dbReference type="UniPathway" id="UPA00193"/>
<comment type="similarity">
    <text evidence="3 9">Belongs to the methylenetetrahydrofolate reductase family.</text>
</comment>
<evidence type="ECO:0000256" key="9">
    <source>
        <dbReference type="RuleBase" id="RU003862"/>
    </source>
</evidence>
<keyword evidence="4 9" id="KW-0285">Flavoprotein</keyword>
<evidence type="ECO:0000256" key="5">
    <source>
        <dbReference type="ARBA" id="ARBA00022827"/>
    </source>
</evidence>
<dbReference type="GO" id="GO:0035999">
    <property type="term" value="P:tetrahydrofolate interconversion"/>
    <property type="evidence" value="ECO:0007669"/>
    <property type="project" value="UniProtKB-UniPathway"/>
</dbReference>
<dbReference type="SUPFAM" id="SSF51730">
    <property type="entry name" value="FAD-linked oxidoreductase"/>
    <property type="match status" value="1"/>
</dbReference>
<dbReference type="Pfam" id="PF12225">
    <property type="entry name" value="DUF5981"/>
    <property type="match status" value="1"/>
</dbReference>
<feature type="region of interest" description="Disordered" evidence="10">
    <location>
        <begin position="1"/>
        <end position="22"/>
    </location>
</feature>
<name>A0A2W5MZS5_ANCNO</name>
<dbReference type="InterPro" id="IPR003171">
    <property type="entry name" value="Mehydrof_redctse-like"/>
</dbReference>
<comment type="pathway">
    <text evidence="7">Amino-acid biosynthesis; L-methionine biosynthesis via de novo pathway.</text>
</comment>
<dbReference type="InterPro" id="IPR029041">
    <property type="entry name" value="FAD-linked_oxidoreductase-like"/>
</dbReference>
<sequence length="541" mass="59707">MDDKVITAPTGPSAPQVGAEGPSNALRSALRDRRFFWSLEFIPSSQKVLRDDFNKLEELASAVSLMPTLTGFSVTDRVISDHDPDPIAAASHLMAKTGKQPLVHFSGKGRETHHLEDTLRRMQDNGLENILMLTGDRLHEEPVGSRPRYLESVPAIAMAKAFNPNIFVAGALNPFKYREEDGMAQYLKLGKKINAGCDLIITQVGYDIIKHEEAMYWIDGRKYNTPIVANLMPMTAARARYIRANQLAGVTVTDSFLALLEADEALTSDRGVARSMRRLALQILGVRYLGYAGVQLTGIHSLTKVKELQAIVRECAEICPDRITWRRAWEEACTLPSSDRASLAPRDTPWYLLKGTTQFASGKARAKYHVMKFVHDWAFERGPVSRLFGTAVRAIGRRTPAGKITERVERAIKNPIFGCETCGMCRLAATQYVCPETCPKGLANGPCGGTAKNLCEFRDRECIHSAKYRIAKSAGRLDELERLIIPAVPAALRHTSSWPPHFRGQGPAIKVAQDGRLFPLNPRNAVDDGDQSTGSNPALTS</sequence>
<dbReference type="Pfam" id="PF02219">
    <property type="entry name" value="MTHFR"/>
    <property type="match status" value="1"/>
</dbReference>
<comment type="caution">
    <text evidence="12">The sequence shown here is derived from an EMBL/GenBank/DDBJ whole genome shotgun (WGS) entry which is preliminary data.</text>
</comment>
<dbReference type="GO" id="GO:0071949">
    <property type="term" value="F:FAD binding"/>
    <property type="evidence" value="ECO:0007669"/>
    <property type="project" value="TreeGrafter"/>
</dbReference>